<dbReference type="InterPro" id="IPR003661">
    <property type="entry name" value="HisK_dim/P_dom"/>
</dbReference>
<evidence type="ECO:0000256" key="6">
    <source>
        <dbReference type="ARBA" id="ARBA00023163"/>
    </source>
</evidence>
<keyword evidence="13" id="KW-1185">Reference proteome</keyword>
<dbReference type="InterPro" id="IPR003594">
    <property type="entry name" value="HATPase_dom"/>
</dbReference>
<dbReference type="EMBL" id="VIKS01000016">
    <property type="protein sequence ID" value="TQV81444.1"/>
    <property type="molecule type" value="Genomic_DNA"/>
</dbReference>
<feature type="domain" description="Response regulatory" evidence="11">
    <location>
        <begin position="1128"/>
        <end position="1243"/>
    </location>
</feature>
<dbReference type="PROSITE" id="PS50109">
    <property type="entry name" value="HIS_KIN"/>
    <property type="match status" value="1"/>
</dbReference>
<dbReference type="InterPro" id="IPR036890">
    <property type="entry name" value="HATPase_C_sf"/>
</dbReference>
<feature type="domain" description="Histidine kinase" evidence="10">
    <location>
        <begin position="876"/>
        <end position="1090"/>
    </location>
</feature>
<evidence type="ECO:0000256" key="5">
    <source>
        <dbReference type="ARBA" id="ARBA00023125"/>
    </source>
</evidence>
<dbReference type="EC" id="2.7.13.3" evidence="2"/>
<dbReference type="InterPro" id="IPR001789">
    <property type="entry name" value="Sig_transdc_resp-reg_receiver"/>
</dbReference>
<dbReference type="CDD" id="cd00082">
    <property type="entry name" value="HisKA"/>
    <property type="match status" value="1"/>
</dbReference>
<feature type="domain" description="HTH araC/xylS-type" evidence="9">
    <location>
        <begin position="1281"/>
        <end position="1379"/>
    </location>
</feature>
<accession>A0A545TW69</accession>
<dbReference type="SUPFAM" id="SSF52172">
    <property type="entry name" value="CheY-like"/>
    <property type="match status" value="1"/>
</dbReference>
<keyword evidence="8" id="KW-0732">Signal</keyword>
<feature type="signal peptide" evidence="8">
    <location>
        <begin position="1"/>
        <end position="30"/>
    </location>
</feature>
<dbReference type="InterPro" id="IPR004358">
    <property type="entry name" value="Sig_transdc_His_kin-like_C"/>
</dbReference>
<dbReference type="PANTHER" id="PTHR43547">
    <property type="entry name" value="TWO-COMPONENT HISTIDINE KINASE"/>
    <property type="match status" value="1"/>
</dbReference>
<dbReference type="CDD" id="cd00075">
    <property type="entry name" value="HATPase"/>
    <property type="match status" value="1"/>
</dbReference>
<evidence type="ECO:0000313" key="13">
    <source>
        <dbReference type="Proteomes" id="UP000315439"/>
    </source>
</evidence>
<evidence type="ECO:0000256" key="3">
    <source>
        <dbReference type="ARBA" id="ARBA00022553"/>
    </source>
</evidence>
<dbReference type="InterPro" id="IPR018062">
    <property type="entry name" value="HTH_AraC-typ_CS"/>
</dbReference>
<dbReference type="Gene3D" id="3.40.50.2300">
    <property type="match status" value="1"/>
</dbReference>
<dbReference type="SMART" id="SM00387">
    <property type="entry name" value="HATPase_c"/>
    <property type="match status" value="1"/>
</dbReference>
<protein>
    <recommendedName>
        <fullName evidence="2">histidine kinase</fullName>
        <ecNumber evidence="2">2.7.13.3</ecNumber>
    </recommendedName>
</protein>
<dbReference type="InterPro" id="IPR009057">
    <property type="entry name" value="Homeodomain-like_sf"/>
</dbReference>
<dbReference type="InterPro" id="IPR015943">
    <property type="entry name" value="WD40/YVTN_repeat-like_dom_sf"/>
</dbReference>
<feature type="modified residue" description="4-aspartylphosphate" evidence="7">
    <location>
        <position position="1176"/>
    </location>
</feature>
<name>A0A545TW69_9GAMM</name>
<evidence type="ECO:0000256" key="1">
    <source>
        <dbReference type="ARBA" id="ARBA00000085"/>
    </source>
</evidence>
<dbReference type="Gene3D" id="2.60.40.10">
    <property type="entry name" value="Immunoglobulins"/>
    <property type="match status" value="1"/>
</dbReference>
<keyword evidence="3 7" id="KW-0597">Phosphoprotein</keyword>
<reference evidence="12 13" key="1">
    <citation type="submission" date="2019-07" db="EMBL/GenBank/DDBJ databases">
        <title>Draft genome for Aliikangiella sp. M105.</title>
        <authorList>
            <person name="Wang G."/>
        </authorList>
    </citation>
    <scope>NUCLEOTIDE SEQUENCE [LARGE SCALE GENOMIC DNA]</scope>
    <source>
        <strain evidence="12 13">M105</strain>
    </source>
</reference>
<dbReference type="InterPro" id="IPR011123">
    <property type="entry name" value="Y_Y_Y"/>
</dbReference>
<dbReference type="PANTHER" id="PTHR43547:SF2">
    <property type="entry name" value="HYBRID SIGNAL TRANSDUCTION HISTIDINE KINASE C"/>
    <property type="match status" value="1"/>
</dbReference>
<evidence type="ECO:0000256" key="4">
    <source>
        <dbReference type="ARBA" id="ARBA00023015"/>
    </source>
</evidence>
<dbReference type="SMART" id="SM00388">
    <property type="entry name" value="HisKA"/>
    <property type="match status" value="1"/>
</dbReference>
<dbReference type="Pfam" id="PF00512">
    <property type="entry name" value="HisKA"/>
    <property type="match status" value="1"/>
</dbReference>
<dbReference type="PROSITE" id="PS01124">
    <property type="entry name" value="HTH_ARAC_FAMILY_2"/>
    <property type="match status" value="1"/>
</dbReference>
<dbReference type="Pfam" id="PF12833">
    <property type="entry name" value="HTH_18"/>
    <property type="match status" value="1"/>
</dbReference>
<dbReference type="Gene3D" id="2.130.10.10">
    <property type="entry name" value="YVTN repeat-like/Quinoprotein amine dehydrogenase"/>
    <property type="match status" value="3"/>
</dbReference>
<evidence type="ECO:0000256" key="7">
    <source>
        <dbReference type="PROSITE-ProRule" id="PRU00169"/>
    </source>
</evidence>
<dbReference type="InterPro" id="IPR013783">
    <property type="entry name" value="Ig-like_fold"/>
</dbReference>
<dbReference type="CDD" id="cd17574">
    <property type="entry name" value="REC_OmpR"/>
    <property type="match status" value="1"/>
</dbReference>
<dbReference type="InterPro" id="IPR005467">
    <property type="entry name" value="His_kinase_dom"/>
</dbReference>
<evidence type="ECO:0000259" key="10">
    <source>
        <dbReference type="PROSITE" id="PS50109"/>
    </source>
</evidence>
<keyword evidence="5" id="KW-0238">DNA-binding</keyword>
<dbReference type="Gene3D" id="1.10.287.130">
    <property type="match status" value="1"/>
</dbReference>
<dbReference type="GO" id="GO:0003700">
    <property type="term" value="F:DNA-binding transcription factor activity"/>
    <property type="evidence" value="ECO:0007669"/>
    <property type="project" value="InterPro"/>
</dbReference>
<dbReference type="Gene3D" id="3.30.565.10">
    <property type="entry name" value="Histidine kinase-like ATPase, C-terminal domain"/>
    <property type="match status" value="1"/>
</dbReference>
<comment type="catalytic activity">
    <reaction evidence="1">
        <text>ATP + protein L-histidine = ADP + protein N-phospho-L-histidine.</text>
        <dbReference type="EC" id="2.7.13.3"/>
    </reaction>
</comment>
<dbReference type="InterPro" id="IPR011110">
    <property type="entry name" value="Reg_prop"/>
</dbReference>
<organism evidence="12 13">
    <name type="scientific">Aliikangiella coralliicola</name>
    <dbReference type="NCBI Taxonomy" id="2592383"/>
    <lineage>
        <taxon>Bacteria</taxon>
        <taxon>Pseudomonadati</taxon>
        <taxon>Pseudomonadota</taxon>
        <taxon>Gammaproteobacteria</taxon>
        <taxon>Oceanospirillales</taxon>
        <taxon>Pleioneaceae</taxon>
        <taxon>Aliikangiella</taxon>
    </lineage>
</organism>
<dbReference type="Gene3D" id="1.10.10.60">
    <property type="entry name" value="Homeodomain-like"/>
    <property type="match status" value="1"/>
</dbReference>
<keyword evidence="4" id="KW-0805">Transcription regulation</keyword>
<dbReference type="PRINTS" id="PR00344">
    <property type="entry name" value="BCTRLSENSOR"/>
</dbReference>
<dbReference type="InterPro" id="IPR018060">
    <property type="entry name" value="HTH_AraC"/>
</dbReference>
<dbReference type="InterPro" id="IPR036097">
    <property type="entry name" value="HisK_dim/P_sf"/>
</dbReference>
<dbReference type="SUPFAM" id="SSF63829">
    <property type="entry name" value="Calcium-dependent phosphotriesterase"/>
    <property type="match status" value="3"/>
</dbReference>
<dbReference type="SMART" id="SM00342">
    <property type="entry name" value="HTH_ARAC"/>
    <property type="match status" value="1"/>
</dbReference>
<dbReference type="GO" id="GO:0043565">
    <property type="term" value="F:sequence-specific DNA binding"/>
    <property type="evidence" value="ECO:0007669"/>
    <property type="project" value="InterPro"/>
</dbReference>
<comment type="caution">
    <text evidence="12">The sequence shown here is derived from an EMBL/GenBank/DDBJ whole genome shotgun (WGS) entry which is preliminary data.</text>
</comment>
<dbReference type="RefSeq" id="WP_142934941.1">
    <property type="nucleotide sequence ID" value="NZ_ML660172.1"/>
</dbReference>
<keyword evidence="6" id="KW-0804">Transcription</keyword>
<dbReference type="SUPFAM" id="SSF55874">
    <property type="entry name" value="ATPase domain of HSP90 chaperone/DNA topoisomerase II/histidine kinase"/>
    <property type="match status" value="1"/>
</dbReference>
<dbReference type="Pfam" id="PF07495">
    <property type="entry name" value="Y_Y_Y"/>
    <property type="match status" value="1"/>
</dbReference>
<dbReference type="OrthoDB" id="176203at2"/>
<sequence>MQIIVKSKTLIFFARFLTALSFLVFSYSNASENAYIPLSIDQGLSQATANTIVQDKSGYIWIGTQDGLNRYDGYRFTQYKHDPNNAASLSHSFINKLVADETGNLWILTAAGIDRYDHETESFVHYHDKRNSEDFFNKLYLWSMRNGKNNNLWITSANGIIEFNKKTGTYHHFEAGKKYGLVTKNTYDIGIFDREKTFDKTHFDNSSNNIIATDNGIFKQVKIQSKNAADSPSITQYRFKSVTLKHLTNSKKEPKVHCISNQKFNLFFACSRDGLYFNHKNQYHYISNAELGINAHAHRLLITNTKELWIGTVNGLYIKSLDLDHLLNSLQKRQGVTLPNQAIHSLYEDNSNVIWVGTNISGVVKIIPTARTFNHFSATTQSHQQLSNNSITSVAQSPQGDIWVGDSKGGISIISTNNQVAHLSLKDNQGTTLYNNILGFEFDLEGNIWIANTAGISKLSADKKRQTTYQLQDPSLTQQTYATQVFKTNDSRLWLTGLESGLNQYYPTLKQFIPIRPLNWPEKKPFAALTYTAMVDSETIWMAGFQGTLYKYNLFTRSANQYRMSDENNHKLGVSQIYGMAKDNSNNIWVVGMGGIGKFSINDQKFTYLASLKGFSSQTYYSVTKDNQGYMWTTSGDKLIRINPQDYSSLSFDRAMGMPIIEFSPASHIDESGNLWLGGLNGLVSFNPQAITVPQKKTTPILTGVESKYISEKEPTQNIWSRITLGTKSSLIVKPTKSTLRLSFASLDSNSNSSIRYRHRLTNYDETWNTTIAGNPRATYTRIPHGEYSFQVATSFDGINWSEPTNILDIEVLPFFWQSLWFQLLIACLLATALKLIFLWKARRIRSHANKLEKIVQHRTEEISMLLEQRTRFFTFVSHELKTPLTLVQDPLNKLVNNPDDNSNKLLSTALRNVNKMSSMVNRLLTSVDTIDIQQKQRLRINQKILEAVSQLSEFAQQYRISLITKKLSKCHVDATESDIEAILYNLLSNAIKYNKSNGKVFISCFEWRQQVIINIADQGSGFDLEKTIRKNSLRSDKTQTSIAKPDLTVSSGYGLELVKQSVSLLNGKMKVKSRKGMGSVISVILPRSIATSKTTEIEATHQSTNNNRTEHRKLIYSQTGLPDDKPMLFIVEDNDELREYLCEMFNNQYQCTPFPDAESAYLHASEVIPNIIISDVMLPGMSGIDLCQNIKSNQKTCHIPLLLLTAKADQTSIISGLRHQATDYLTKPFNTEELKLRVANLLSLATQMYQANQKVSLKHLYTNEDNSPEGLGEKDRLFMHRFFDVLAVNYSDSFYNLEQLSSHMYMSKKQLSRKLKAICNKSPMEYLKEYRLERSIELLAKGAQLSDISIESGFSSQSYYSTCFKNYFGRTPKQLQISILNDKRQTSKAS</sequence>
<dbReference type="InterPro" id="IPR011006">
    <property type="entry name" value="CheY-like_superfamily"/>
</dbReference>
<dbReference type="Pfam" id="PF07494">
    <property type="entry name" value="Reg_prop"/>
    <property type="match status" value="3"/>
</dbReference>
<dbReference type="Proteomes" id="UP000315439">
    <property type="component" value="Unassembled WGS sequence"/>
</dbReference>
<gene>
    <name evidence="12" type="ORF">FLL46_25165</name>
</gene>
<dbReference type="Pfam" id="PF02518">
    <property type="entry name" value="HATPase_c"/>
    <property type="match status" value="1"/>
</dbReference>
<dbReference type="Pfam" id="PF00072">
    <property type="entry name" value="Response_reg"/>
    <property type="match status" value="1"/>
</dbReference>
<proteinExistence type="predicted"/>
<dbReference type="SUPFAM" id="SSF47384">
    <property type="entry name" value="Homodimeric domain of signal transducing histidine kinase"/>
    <property type="match status" value="1"/>
</dbReference>
<evidence type="ECO:0000256" key="8">
    <source>
        <dbReference type="SAM" id="SignalP"/>
    </source>
</evidence>
<evidence type="ECO:0000256" key="2">
    <source>
        <dbReference type="ARBA" id="ARBA00012438"/>
    </source>
</evidence>
<dbReference type="SMART" id="SM00448">
    <property type="entry name" value="REC"/>
    <property type="match status" value="1"/>
</dbReference>
<dbReference type="PROSITE" id="PS50110">
    <property type="entry name" value="RESPONSE_REGULATORY"/>
    <property type="match status" value="1"/>
</dbReference>
<dbReference type="SUPFAM" id="SSF46689">
    <property type="entry name" value="Homeodomain-like"/>
    <property type="match status" value="1"/>
</dbReference>
<dbReference type="GO" id="GO:0000155">
    <property type="term" value="F:phosphorelay sensor kinase activity"/>
    <property type="evidence" value="ECO:0007669"/>
    <property type="project" value="InterPro"/>
</dbReference>
<evidence type="ECO:0000259" key="11">
    <source>
        <dbReference type="PROSITE" id="PS50110"/>
    </source>
</evidence>
<dbReference type="PROSITE" id="PS00041">
    <property type="entry name" value="HTH_ARAC_FAMILY_1"/>
    <property type="match status" value="1"/>
</dbReference>
<evidence type="ECO:0000259" key="9">
    <source>
        <dbReference type="PROSITE" id="PS01124"/>
    </source>
</evidence>
<evidence type="ECO:0000313" key="12">
    <source>
        <dbReference type="EMBL" id="TQV81444.1"/>
    </source>
</evidence>
<feature type="chain" id="PRO_5022085373" description="histidine kinase" evidence="8">
    <location>
        <begin position="31"/>
        <end position="1391"/>
    </location>
</feature>